<evidence type="ECO:0000313" key="2">
    <source>
        <dbReference type="Proteomes" id="UP001487740"/>
    </source>
</evidence>
<name>A0AAW0UQ59_SCYPA</name>
<gene>
    <name evidence="1" type="ORF">O3P69_000593</name>
</gene>
<organism evidence="1 2">
    <name type="scientific">Scylla paramamosain</name>
    <name type="common">Mud crab</name>
    <dbReference type="NCBI Taxonomy" id="85552"/>
    <lineage>
        <taxon>Eukaryota</taxon>
        <taxon>Metazoa</taxon>
        <taxon>Ecdysozoa</taxon>
        <taxon>Arthropoda</taxon>
        <taxon>Crustacea</taxon>
        <taxon>Multicrustacea</taxon>
        <taxon>Malacostraca</taxon>
        <taxon>Eumalacostraca</taxon>
        <taxon>Eucarida</taxon>
        <taxon>Decapoda</taxon>
        <taxon>Pleocyemata</taxon>
        <taxon>Brachyura</taxon>
        <taxon>Eubrachyura</taxon>
        <taxon>Portunoidea</taxon>
        <taxon>Portunidae</taxon>
        <taxon>Portuninae</taxon>
        <taxon>Scylla</taxon>
    </lineage>
</organism>
<accession>A0AAW0UQ59</accession>
<comment type="caution">
    <text evidence="1">The sequence shown here is derived from an EMBL/GenBank/DDBJ whole genome shotgun (WGS) entry which is preliminary data.</text>
</comment>
<protein>
    <submittedName>
        <fullName evidence="1">Uncharacterized protein</fullName>
    </submittedName>
</protein>
<sequence length="121" mass="13591">MHEADNLSGVECFQPFQEDEETVPERQPAAISHDKLGWGSLKEATQTPERSWKPRRTCACLSGKHRRTMGKKVLLAPAEMVFVYASTIAATPGSDHQRVLTSEEHGMRVGDDGRHSYYHLL</sequence>
<dbReference type="Proteomes" id="UP001487740">
    <property type="component" value="Unassembled WGS sequence"/>
</dbReference>
<dbReference type="AlphaFoldDB" id="A0AAW0UQ59"/>
<evidence type="ECO:0000313" key="1">
    <source>
        <dbReference type="EMBL" id="KAK8402282.1"/>
    </source>
</evidence>
<dbReference type="EMBL" id="JARAKH010000007">
    <property type="protein sequence ID" value="KAK8402282.1"/>
    <property type="molecule type" value="Genomic_DNA"/>
</dbReference>
<keyword evidence="2" id="KW-1185">Reference proteome</keyword>
<reference evidence="1 2" key="1">
    <citation type="submission" date="2023-03" db="EMBL/GenBank/DDBJ databases">
        <title>High-quality genome of Scylla paramamosain provides insights in environmental adaptation.</title>
        <authorList>
            <person name="Zhang L."/>
        </authorList>
    </citation>
    <scope>NUCLEOTIDE SEQUENCE [LARGE SCALE GENOMIC DNA]</scope>
    <source>
        <strain evidence="1">LZ_2023a</strain>
        <tissue evidence="1">Muscle</tissue>
    </source>
</reference>
<proteinExistence type="predicted"/>